<organism evidence="9 10">
    <name type="scientific">Panagrolaimus superbus</name>
    <dbReference type="NCBI Taxonomy" id="310955"/>
    <lineage>
        <taxon>Eukaryota</taxon>
        <taxon>Metazoa</taxon>
        <taxon>Ecdysozoa</taxon>
        <taxon>Nematoda</taxon>
        <taxon>Chromadorea</taxon>
        <taxon>Rhabditida</taxon>
        <taxon>Tylenchina</taxon>
        <taxon>Panagrolaimomorpha</taxon>
        <taxon>Panagrolaimoidea</taxon>
        <taxon>Panagrolaimidae</taxon>
        <taxon>Panagrolaimus</taxon>
    </lineage>
</organism>
<keyword evidence="5 7" id="KW-1133">Transmembrane helix</keyword>
<dbReference type="Gene3D" id="1.20.1560.10">
    <property type="entry name" value="ABC transporter type 1, transmembrane domain"/>
    <property type="match status" value="1"/>
</dbReference>
<keyword evidence="2 7" id="KW-0812">Transmembrane</keyword>
<dbReference type="InterPro" id="IPR003439">
    <property type="entry name" value="ABC_transporter-like_ATP-bd"/>
</dbReference>
<dbReference type="Gene3D" id="3.40.50.300">
    <property type="entry name" value="P-loop containing nucleotide triphosphate hydrolases"/>
    <property type="match status" value="1"/>
</dbReference>
<dbReference type="InterPro" id="IPR027417">
    <property type="entry name" value="P-loop_NTPase"/>
</dbReference>
<dbReference type="InterPro" id="IPR036640">
    <property type="entry name" value="ABC1_TM_sf"/>
</dbReference>
<sequence>MNRLSGDIQQIDGLVPINLRSITKLSSDCVFYTVSAIYVMPQLGILTVPTIFICIVIVRFYTLTSVQIRRLSSKSWSAVTSLAQESYVGASTLRIFNVQNTFNLKMTENAIITTEAKTAENVTSRWIQLSMDSLTAVFSSIFVIAAIYLGHTGVLDSGSVALVVTMGTLLRGLLAEIARYVNNVETCIVAVERVQEYVDNEHEAEWTSILPQPLSWPSEGNIEFKDFSLRYCASTPLVLKRLNLKIEGGQKIGIVGRTGAGKTSLTMALFRMIEPAEGTIIIDGIDFRELGLHQLRKSLTIIPQDPVLFCGKLRINLDPFEEFSDAEIWDAIEKAHLRKF</sequence>
<feature type="transmembrane region" description="Helical" evidence="7">
    <location>
        <begin position="43"/>
        <end position="62"/>
    </location>
</feature>
<dbReference type="PANTHER" id="PTHR24223">
    <property type="entry name" value="ATP-BINDING CASSETTE SUB-FAMILY C"/>
    <property type="match status" value="1"/>
</dbReference>
<evidence type="ECO:0000256" key="4">
    <source>
        <dbReference type="ARBA" id="ARBA00022840"/>
    </source>
</evidence>
<protein>
    <submittedName>
        <fullName evidence="10">ABC transmembrane type-1 domain-containing protein</fullName>
    </submittedName>
</protein>
<dbReference type="GO" id="GO:0140359">
    <property type="term" value="F:ABC-type transporter activity"/>
    <property type="evidence" value="ECO:0007669"/>
    <property type="project" value="InterPro"/>
</dbReference>
<keyword evidence="1" id="KW-0813">Transport</keyword>
<name>A0A914Y8S3_9BILA</name>
<evidence type="ECO:0000313" key="10">
    <source>
        <dbReference type="WBParaSite" id="PSU_v2.g16591.t1"/>
    </source>
</evidence>
<dbReference type="InterPro" id="IPR011527">
    <property type="entry name" value="ABC1_TM_dom"/>
</dbReference>
<dbReference type="GO" id="GO:0016887">
    <property type="term" value="F:ATP hydrolysis activity"/>
    <property type="evidence" value="ECO:0007669"/>
    <property type="project" value="InterPro"/>
</dbReference>
<keyword evidence="9" id="KW-1185">Reference proteome</keyword>
<evidence type="ECO:0000259" key="8">
    <source>
        <dbReference type="PROSITE" id="PS50929"/>
    </source>
</evidence>
<feature type="domain" description="ABC transmembrane type-1" evidence="8">
    <location>
        <begin position="1"/>
        <end position="186"/>
    </location>
</feature>
<dbReference type="PANTHER" id="PTHR24223:SF415">
    <property type="entry name" value="FI20190P1"/>
    <property type="match status" value="1"/>
</dbReference>
<evidence type="ECO:0000256" key="7">
    <source>
        <dbReference type="SAM" id="Phobius"/>
    </source>
</evidence>
<keyword evidence="3" id="KW-0547">Nucleotide-binding</keyword>
<dbReference type="InterPro" id="IPR050173">
    <property type="entry name" value="ABC_transporter_C-like"/>
</dbReference>
<evidence type="ECO:0000256" key="2">
    <source>
        <dbReference type="ARBA" id="ARBA00022692"/>
    </source>
</evidence>
<evidence type="ECO:0000256" key="6">
    <source>
        <dbReference type="ARBA" id="ARBA00023136"/>
    </source>
</evidence>
<dbReference type="WBParaSite" id="PSU_v2.g16591.t1">
    <property type="protein sequence ID" value="PSU_v2.g16591.t1"/>
    <property type="gene ID" value="PSU_v2.g16591"/>
</dbReference>
<dbReference type="Pfam" id="PF00664">
    <property type="entry name" value="ABC_membrane"/>
    <property type="match status" value="1"/>
</dbReference>
<evidence type="ECO:0000256" key="3">
    <source>
        <dbReference type="ARBA" id="ARBA00022741"/>
    </source>
</evidence>
<dbReference type="GO" id="GO:0016020">
    <property type="term" value="C:membrane"/>
    <property type="evidence" value="ECO:0007669"/>
    <property type="project" value="InterPro"/>
</dbReference>
<accession>A0A914Y8S3</accession>
<dbReference type="Pfam" id="PF00005">
    <property type="entry name" value="ABC_tran"/>
    <property type="match status" value="1"/>
</dbReference>
<reference evidence="10" key="1">
    <citation type="submission" date="2022-11" db="UniProtKB">
        <authorList>
            <consortium name="WormBaseParasite"/>
        </authorList>
    </citation>
    <scope>IDENTIFICATION</scope>
</reference>
<feature type="transmembrane region" description="Helical" evidence="7">
    <location>
        <begin position="134"/>
        <end position="151"/>
    </location>
</feature>
<evidence type="ECO:0000256" key="1">
    <source>
        <dbReference type="ARBA" id="ARBA00022448"/>
    </source>
</evidence>
<dbReference type="SUPFAM" id="SSF52540">
    <property type="entry name" value="P-loop containing nucleoside triphosphate hydrolases"/>
    <property type="match status" value="1"/>
</dbReference>
<dbReference type="PROSITE" id="PS50929">
    <property type="entry name" value="ABC_TM1F"/>
    <property type="match status" value="1"/>
</dbReference>
<dbReference type="Proteomes" id="UP000887577">
    <property type="component" value="Unplaced"/>
</dbReference>
<dbReference type="AlphaFoldDB" id="A0A914Y8S3"/>
<proteinExistence type="predicted"/>
<evidence type="ECO:0000256" key="5">
    <source>
        <dbReference type="ARBA" id="ARBA00022989"/>
    </source>
</evidence>
<dbReference type="GO" id="GO:0005524">
    <property type="term" value="F:ATP binding"/>
    <property type="evidence" value="ECO:0007669"/>
    <property type="project" value="UniProtKB-KW"/>
</dbReference>
<keyword evidence="4" id="KW-0067">ATP-binding</keyword>
<dbReference type="SUPFAM" id="SSF90123">
    <property type="entry name" value="ABC transporter transmembrane region"/>
    <property type="match status" value="1"/>
</dbReference>
<evidence type="ECO:0000313" key="9">
    <source>
        <dbReference type="Proteomes" id="UP000887577"/>
    </source>
</evidence>
<keyword evidence="6 7" id="KW-0472">Membrane</keyword>
<dbReference type="FunFam" id="3.40.50.300:FF:001958">
    <property type="entry name" value="ATP binding cassette subfamily C member 11"/>
    <property type="match status" value="1"/>
</dbReference>